<keyword evidence="8" id="KW-0809">Transit peptide</keyword>
<dbReference type="GO" id="GO:0015979">
    <property type="term" value="P:photosynthesis"/>
    <property type="evidence" value="ECO:0007669"/>
    <property type="project" value="UniProtKB-KW"/>
</dbReference>
<keyword evidence="12" id="KW-1133">Transmembrane helix</keyword>
<dbReference type="EMBL" id="LFYR01001055">
    <property type="protein sequence ID" value="KMZ65203.1"/>
    <property type="molecule type" value="Genomic_DNA"/>
</dbReference>
<proteinExistence type="inferred from homology"/>
<evidence type="ECO:0000256" key="6">
    <source>
        <dbReference type="ARBA" id="ARBA00022531"/>
    </source>
</evidence>
<keyword evidence="11" id="KW-0604">Photosystem II</keyword>
<dbReference type="STRING" id="29655.A0A0K9P843"/>
<keyword evidence="7" id="KW-0934">Plastid</keyword>
<comment type="similarity">
    <text evidence="3">Belongs to the psbR family.</text>
</comment>
<gene>
    <name evidence="13" type="ORF">ZOSMA_330G00140</name>
</gene>
<reference evidence="14" key="1">
    <citation type="journal article" date="2016" name="Nature">
        <title>The genome of the seagrass Zostera marina reveals angiosperm adaptation to the sea.</title>
        <authorList>
            <person name="Olsen J.L."/>
            <person name="Rouze P."/>
            <person name="Verhelst B."/>
            <person name="Lin Y.-C."/>
            <person name="Bayer T."/>
            <person name="Collen J."/>
            <person name="Dattolo E."/>
            <person name="De Paoli E."/>
            <person name="Dittami S."/>
            <person name="Maumus F."/>
            <person name="Michel G."/>
            <person name="Kersting A."/>
            <person name="Lauritano C."/>
            <person name="Lohaus R."/>
            <person name="Toepel M."/>
            <person name="Tonon T."/>
            <person name="Vanneste K."/>
            <person name="Amirebrahimi M."/>
            <person name="Brakel J."/>
            <person name="Bostroem C."/>
            <person name="Chovatia M."/>
            <person name="Grimwood J."/>
            <person name="Jenkins J.W."/>
            <person name="Jueterbock A."/>
            <person name="Mraz A."/>
            <person name="Stam W.T."/>
            <person name="Tice H."/>
            <person name="Bornberg-Bauer E."/>
            <person name="Green P.J."/>
            <person name="Pearson G.A."/>
            <person name="Procaccini G."/>
            <person name="Duarte C.M."/>
            <person name="Schmutz J."/>
            <person name="Reusch T.B.H."/>
            <person name="Van de Peer Y."/>
        </authorList>
    </citation>
    <scope>NUCLEOTIDE SEQUENCE [LARGE SCALE GENOMIC DNA]</scope>
    <source>
        <strain evidence="14">cv. Finnish</strain>
    </source>
</reference>
<dbReference type="PANTHER" id="PTHR34369:SF2">
    <property type="entry name" value="PHOTOSYSTEM II 10 KDA POLYPEPTIDE, CHLOROPLASTIC"/>
    <property type="match status" value="1"/>
</dbReference>
<evidence type="ECO:0000256" key="9">
    <source>
        <dbReference type="ARBA" id="ARBA00023078"/>
    </source>
</evidence>
<dbReference type="GO" id="GO:0009654">
    <property type="term" value="C:photosystem II oxygen evolving complex"/>
    <property type="evidence" value="ECO:0007669"/>
    <property type="project" value="InterPro"/>
</dbReference>
<dbReference type="OrthoDB" id="496093at2759"/>
<evidence type="ECO:0000256" key="5">
    <source>
        <dbReference type="ARBA" id="ARBA00022528"/>
    </source>
</evidence>
<keyword evidence="14" id="KW-1185">Reference proteome</keyword>
<comment type="caution">
    <text evidence="13">The sequence shown here is derived from an EMBL/GenBank/DDBJ whole genome shotgun (WGS) entry which is preliminary data.</text>
</comment>
<organism evidence="13 14">
    <name type="scientific">Zostera marina</name>
    <name type="common">Eelgrass</name>
    <dbReference type="NCBI Taxonomy" id="29655"/>
    <lineage>
        <taxon>Eukaryota</taxon>
        <taxon>Viridiplantae</taxon>
        <taxon>Streptophyta</taxon>
        <taxon>Embryophyta</taxon>
        <taxon>Tracheophyta</taxon>
        <taxon>Spermatophyta</taxon>
        <taxon>Magnoliopsida</taxon>
        <taxon>Liliopsida</taxon>
        <taxon>Zosteraceae</taxon>
        <taxon>Zostera</taxon>
    </lineage>
</organism>
<evidence type="ECO:0000256" key="11">
    <source>
        <dbReference type="ARBA" id="ARBA00023276"/>
    </source>
</evidence>
<keyword evidence="12" id="KW-0812">Transmembrane</keyword>
<sequence>MASSVMSSVIQLKPSLFTQKSQAKGLPSLARTTTFKVNASGIKKIKTKTPFGTGGGMELRDGKDASGRKPVGKGVYQFVDKYGANVDGYSPIYTPEEWSEGGDRYVGGTTGLLIWAVTLGGILLGGALLVYNTSALAQ</sequence>
<dbReference type="Proteomes" id="UP000036987">
    <property type="component" value="Unassembled WGS sequence"/>
</dbReference>
<comment type="function">
    <text evidence="1">Associated with the oxygen-evolving complex of photosystem II.</text>
</comment>
<comment type="subcellular location">
    <subcellularLocation>
        <location evidence="2">Plastid</location>
        <location evidence="2">Chloroplast thylakoid membrane</location>
    </subcellularLocation>
</comment>
<protein>
    <recommendedName>
        <fullName evidence="4">Photosystem II 10 kDa polypeptide, chloroplastic</fullName>
    </recommendedName>
</protein>
<dbReference type="AlphaFoldDB" id="A0A0K9P843"/>
<evidence type="ECO:0000256" key="12">
    <source>
        <dbReference type="SAM" id="Phobius"/>
    </source>
</evidence>
<evidence type="ECO:0000313" key="13">
    <source>
        <dbReference type="EMBL" id="KMZ65203.1"/>
    </source>
</evidence>
<dbReference type="InterPro" id="IPR006814">
    <property type="entry name" value="PSII_PsbR"/>
</dbReference>
<evidence type="ECO:0000256" key="2">
    <source>
        <dbReference type="ARBA" id="ARBA00004334"/>
    </source>
</evidence>
<evidence type="ECO:0000256" key="4">
    <source>
        <dbReference type="ARBA" id="ARBA00018725"/>
    </source>
</evidence>
<evidence type="ECO:0000256" key="7">
    <source>
        <dbReference type="ARBA" id="ARBA00022640"/>
    </source>
</evidence>
<dbReference type="GO" id="GO:0009535">
    <property type="term" value="C:chloroplast thylakoid membrane"/>
    <property type="evidence" value="ECO:0007669"/>
    <property type="project" value="UniProtKB-SubCell"/>
</dbReference>
<keyword evidence="6" id="KW-0602">Photosynthesis</keyword>
<dbReference type="OMA" id="KWMIFAG"/>
<evidence type="ECO:0000256" key="3">
    <source>
        <dbReference type="ARBA" id="ARBA00006659"/>
    </source>
</evidence>
<name>A0A0K9P843_ZOSMR</name>
<keyword evidence="9" id="KW-0793">Thylakoid</keyword>
<keyword evidence="5" id="KW-0150">Chloroplast</keyword>
<keyword evidence="10 12" id="KW-0472">Membrane</keyword>
<evidence type="ECO:0000313" key="14">
    <source>
        <dbReference type="Proteomes" id="UP000036987"/>
    </source>
</evidence>
<dbReference type="Pfam" id="PF04725">
    <property type="entry name" value="PsbR"/>
    <property type="match status" value="1"/>
</dbReference>
<evidence type="ECO:0000256" key="1">
    <source>
        <dbReference type="ARBA" id="ARBA00002966"/>
    </source>
</evidence>
<evidence type="ECO:0000256" key="8">
    <source>
        <dbReference type="ARBA" id="ARBA00022946"/>
    </source>
</evidence>
<feature type="transmembrane region" description="Helical" evidence="12">
    <location>
        <begin position="112"/>
        <end position="131"/>
    </location>
</feature>
<dbReference type="PANTHER" id="PTHR34369">
    <property type="entry name" value="PHOTOSYSTEM II 10 KDA POLYPEPTIDE, CHLOROPLASTIC"/>
    <property type="match status" value="1"/>
</dbReference>
<accession>A0A0K9P843</accession>
<evidence type="ECO:0000256" key="10">
    <source>
        <dbReference type="ARBA" id="ARBA00023136"/>
    </source>
</evidence>